<evidence type="ECO:0000313" key="1">
    <source>
        <dbReference type="EMBL" id="MBA0606389.1"/>
    </source>
</evidence>
<keyword evidence="2" id="KW-1185">Reference proteome</keyword>
<reference evidence="1 2" key="1">
    <citation type="journal article" date="2019" name="Genome Biol. Evol.">
        <title>Insights into the evolution of the New World diploid cottons (Gossypium, subgenus Houzingenia) based on genome sequencing.</title>
        <authorList>
            <person name="Grover C.E."/>
            <person name="Arick M.A. 2nd"/>
            <person name="Thrash A."/>
            <person name="Conover J.L."/>
            <person name="Sanders W.S."/>
            <person name="Peterson D.G."/>
            <person name="Frelichowski J.E."/>
            <person name="Scheffler J.A."/>
            <person name="Scheffler B.E."/>
            <person name="Wendel J.F."/>
        </authorList>
    </citation>
    <scope>NUCLEOTIDE SEQUENCE [LARGE SCALE GENOMIC DNA]</scope>
    <source>
        <strain evidence="1">27</strain>
        <tissue evidence="1">Leaf</tissue>
    </source>
</reference>
<protein>
    <recommendedName>
        <fullName evidence="3">F-box associated domain-containing protein</fullName>
    </recommendedName>
</protein>
<gene>
    <name evidence="1" type="ORF">Godav_018860</name>
</gene>
<dbReference type="EMBL" id="JABFAC010000002">
    <property type="protein sequence ID" value="MBA0606389.1"/>
    <property type="molecule type" value="Genomic_DNA"/>
</dbReference>
<feature type="non-terminal residue" evidence="1">
    <location>
        <position position="1"/>
    </location>
</feature>
<organism evidence="1 2">
    <name type="scientific">Gossypium davidsonii</name>
    <name type="common">Davidson's cotton</name>
    <name type="synonym">Gossypium klotzschianum subsp. davidsonii</name>
    <dbReference type="NCBI Taxonomy" id="34287"/>
    <lineage>
        <taxon>Eukaryota</taxon>
        <taxon>Viridiplantae</taxon>
        <taxon>Streptophyta</taxon>
        <taxon>Embryophyta</taxon>
        <taxon>Tracheophyta</taxon>
        <taxon>Spermatophyta</taxon>
        <taxon>Magnoliopsida</taxon>
        <taxon>eudicotyledons</taxon>
        <taxon>Gunneridae</taxon>
        <taxon>Pentapetalae</taxon>
        <taxon>rosids</taxon>
        <taxon>malvids</taxon>
        <taxon>Malvales</taxon>
        <taxon>Malvaceae</taxon>
        <taxon>Malvoideae</taxon>
        <taxon>Gossypium</taxon>
    </lineage>
</organism>
<proteinExistence type="predicted"/>
<sequence>KTVVHFKSVAKSWDCLVDDPDFAKLHLDHSLTTNTYLKLFLDNCLEHDDKAYSVDFDSLNNLVQFPRPLTAETKNIWFLQWFTCCLSAKFALDLGTEEYYEIKKGDTSFKVKKCESDCSHFEYMNAVLGGCLCVSRDHLTCPVEDHINLWVMKQYGVKESCTELLYLSRDQWLTSIFHTTAVGIEYFLMMAEVVSQLGSIWGMKQGKPCVLQVSATFLDVSVQ</sequence>
<accession>A0A7J8QXT9</accession>
<evidence type="ECO:0000313" key="2">
    <source>
        <dbReference type="Proteomes" id="UP000593561"/>
    </source>
</evidence>
<evidence type="ECO:0008006" key="3">
    <source>
        <dbReference type="Google" id="ProtNLM"/>
    </source>
</evidence>
<dbReference type="Proteomes" id="UP000593561">
    <property type="component" value="Unassembled WGS sequence"/>
</dbReference>
<name>A0A7J8QXT9_GOSDV</name>
<comment type="caution">
    <text evidence="1">The sequence shown here is derived from an EMBL/GenBank/DDBJ whole genome shotgun (WGS) entry which is preliminary data.</text>
</comment>
<dbReference type="AlphaFoldDB" id="A0A7J8QXT9"/>